<dbReference type="GO" id="GO:0006355">
    <property type="term" value="P:regulation of DNA-templated transcription"/>
    <property type="evidence" value="ECO:0007669"/>
    <property type="project" value="TreeGrafter"/>
</dbReference>
<dbReference type="EC" id="4.2.1.103" evidence="2"/>
<dbReference type="InterPro" id="IPR052158">
    <property type="entry name" value="INH-QAR"/>
</dbReference>
<evidence type="ECO:0000313" key="3">
    <source>
        <dbReference type="Proteomes" id="UP000552700"/>
    </source>
</evidence>
<dbReference type="PANTHER" id="PTHR43130:SF2">
    <property type="entry name" value="DJ-1_PFPI DOMAIN-CONTAINING PROTEIN"/>
    <property type="match status" value="1"/>
</dbReference>
<keyword evidence="2" id="KW-0456">Lyase</keyword>
<gene>
    <name evidence="2" type="ORF">FHS92_001123</name>
</gene>
<dbReference type="CDD" id="cd03139">
    <property type="entry name" value="GATase1_PfpI_2"/>
    <property type="match status" value="1"/>
</dbReference>
<feature type="domain" description="DJ-1/PfpI" evidence="1">
    <location>
        <begin position="66"/>
        <end position="226"/>
    </location>
</feature>
<dbReference type="Pfam" id="PF01965">
    <property type="entry name" value="DJ-1_PfpI"/>
    <property type="match status" value="1"/>
</dbReference>
<dbReference type="Gene3D" id="3.40.50.880">
    <property type="match status" value="1"/>
</dbReference>
<dbReference type="Proteomes" id="UP000552700">
    <property type="component" value="Unassembled WGS sequence"/>
</dbReference>
<comment type="caution">
    <text evidence="2">The sequence shown here is derived from an EMBL/GenBank/DDBJ whole genome shotgun (WGS) entry which is preliminary data.</text>
</comment>
<keyword evidence="3" id="KW-1185">Reference proteome</keyword>
<dbReference type="SUPFAM" id="SSF52317">
    <property type="entry name" value="Class I glutamine amidotransferase-like"/>
    <property type="match status" value="1"/>
</dbReference>
<evidence type="ECO:0000313" key="2">
    <source>
        <dbReference type="EMBL" id="MBB6123416.1"/>
    </source>
</evidence>
<name>A0A841J1K3_9SPHN</name>
<dbReference type="PROSITE" id="PS51318">
    <property type="entry name" value="TAT"/>
    <property type="match status" value="1"/>
</dbReference>
<dbReference type="EMBL" id="JACIJP010000001">
    <property type="protein sequence ID" value="MBB6123416.1"/>
    <property type="molecule type" value="Genomic_DNA"/>
</dbReference>
<dbReference type="AlphaFoldDB" id="A0A841J1K3"/>
<dbReference type="PANTHER" id="PTHR43130">
    <property type="entry name" value="ARAC-FAMILY TRANSCRIPTIONAL REGULATOR"/>
    <property type="match status" value="1"/>
</dbReference>
<reference evidence="2 3" key="1">
    <citation type="submission" date="2020-08" db="EMBL/GenBank/DDBJ databases">
        <title>Genomic Encyclopedia of Type Strains, Phase IV (KMG-IV): sequencing the most valuable type-strain genomes for metagenomic binning, comparative biology and taxonomic classification.</title>
        <authorList>
            <person name="Goeker M."/>
        </authorList>
    </citation>
    <scope>NUCLEOTIDE SEQUENCE [LARGE SCALE GENOMIC DNA]</scope>
    <source>
        <strain evidence="2 3">DSM 102255</strain>
    </source>
</reference>
<protein>
    <submittedName>
        <fullName evidence="2">Cyclohexyl-isocyanide hydratase</fullName>
        <ecNumber evidence="2">4.2.1.103</ecNumber>
    </submittedName>
</protein>
<dbReference type="InterPro" id="IPR006311">
    <property type="entry name" value="TAT_signal"/>
</dbReference>
<proteinExistence type="predicted"/>
<organism evidence="2 3">
    <name type="scientific">Sphingobium subterraneum</name>
    <dbReference type="NCBI Taxonomy" id="627688"/>
    <lineage>
        <taxon>Bacteria</taxon>
        <taxon>Pseudomonadati</taxon>
        <taxon>Pseudomonadota</taxon>
        <taxon>Alphaproteobacteria</taxon>
        <taxon>Sphingomonadales</taxon>
        <taxon>Sphingomonadaceae</taxon>
        <taxon>Sphingobium</taxon>
    </lineage>
</organism>
<dbReference type="InterPro" id="IPR029062">
    <property type="entry name" value="Class_I_gatase-like"/>
</dbReference>
<dbReference type="RefSeq" id="WP_184078306.1">
    <property type="nucleotide sequence ID" value="NZ_JACIJP010000001.1"/>
</dbReference>
<dbReference type="InterPro" id="IPR002818">
    <property type="entry name" value="DJ-1/PfpI"/>
</dbReference>
<sequence>MTFESAHPTGHTAGRRHFLQSAVALGMGGYMMAQAPASAASGPATQPKIVPPGTLGIAGRGPDRLKIAMLVFPKMVMQDLIGPLTVFNQIGAEIHLVWKSLDPVSTEVGIPVTPSTRFEDCPDALDVLFSPGGLEGTIDAMQDPDVIAFLRHQGQTARYVTSDCTGSLILGAAGLLEGYKAASHWTVRDQLSHFGAIPMANRVVQDRNRLTGGGVTAGIDFGLTLAALLRGQERAESIQLTIEYAPEPPFNAGRPETAPPAVYQGVKSRRTPVVERARAVSARIGSDLAKAKVAG</sequence>
<dbReference type="GO" id="GO:0050549">
    <property type="term" value="F:cyclohexyl-isocyanide hydratase activity"/>
    <property type="evidence" value="ECO:0007669"/>
    <property type="project" value="UniProtKB-EC"/>
</dbReference>
<evidence type="ECO:0000259" key="1">
    <source>
        <dbReference type="Pfam" id="PF01965"/>
    </source>
</evidence>
<accession>A0A841J1K3</accession>